<dbReference type="PANTHER" id="PTHR42929">
    <property type="entry name" value="INNER MEMBRANE ABC TRANSPORTER PERMEASE PROTEIN YDCU-RELATED-RELATED"/>
    <property type="match status" value="1"/>
</dbReference>
<evidence type="ECO:0000256" key="4">
    <source>
        <dbReference type="ARBA" id="ARBA00022475"/>
    </source>
</evidence>
<name>A0ABD5S7N9_9EURY</name>
<feature type="transmembrane region" description="Helical" evidence="8">
    <location>
        <begin position="42"/>
        <end position="65"/>
    </location>
</feature>
<evidence type="ECO:0000313" key="10">
    <source>
        <dbReference type="EMBL" id="MFC6752465.1"/>
    </source>
</evidence>
<dbReference type="PANTHER" id="PTHR42929:SF1">
    <property type="entry name" value="INNER MEMBRANE ABC TRANSPORTER PERMEASE PROTEIN YDCU-RELATED"/>
    <property type="match status" value="1"/>
</dbReference>
<proteinExistence type="inferred from homology"/>
<feature type="domain" description="ABC transmembrane type-1" evidence="9">
    <location>
        <begin position="97"/>
        <end position="301"/>
    </location>
</feature>
<feature type="transmembrane region" description="Helical" evidence="8">
    <location>
        <begin position="134"/>
        <end position="157"/>
    </location>
</feature>
<comment type="caution">
    <text evidence="10">The sequence shown here is derived from an EMBL/GenBank/DDBJ whole genome shotgun (WGS) entry which is preliminary data.</text>
</comment>
<comment type="subcellular location">
    <subcellularLocation>
        <location evidence="1 8">Cell membrane</location>
        <topology evidence="1 8">Multi-pass membrane protein</topology>
    </subcellularLocation>
</comment>
<dbReference type="Proteomes" id="UP001596442">
    <property type="component" value="Unassembled WGS sequence"/>
</dbReference>
<dbReference type="RefSeq" id="WP_379779193.1">
    <property type="nucleotide sequence ID" value="NZ_JBHSWW010000022.1"/>
</dbReference>
<keyword evidence="4" id="KW-1003">Cell membrane</keyword>
<dbReference type="Pfam" id="PF00528">
    <property type="entry name" value="BPD_transp_1"/>
    <property type="match status" value="1"/>
</dbReference>
<evidence type="ECO:0000259" key="9">
    <source>
        <dbReference type="PROSITE" id="PS50928"/>
    </source>
</evidence>
<reference evidence="10 11" key="1">
    <citation type="journal article" date="2019" name="Int. J. Syst. Evol. Microbiol.">
        <title>The Global Catalogue of Microorganisms (GCM) 10K type strain sequencing project: providing services to taxonomists for standard genome sequencing and annotation.</title>
        <authorList>
            <consortium name="The Broad Institute Genomics Platform"/>
            <consortium name="The Broad Institute Genome Sequencing Center for Infectious Disease"/>
            <person name="Wu L."/>
            <person name="Ma J."/>
        </authorList>
    </citation>
    <scope>NUCLEOTIDE SEQUENCE [LARGE SCALE GENOMIC DNA]</scope>
    <source>
        <strain evidence="10 11">CGMCC 1.3239</strain>
    </source>
</reference>
<evidence type="ECO:0000256" key="1">
    <source>
        <dbReference type="ARBA" id="ARBA00004651"/>
    </source>
</evidence>
<dbReference type="InterPro" id="IPR000515">
    <property type="entry name" value="MetI-like"/>
</dbReference>
<accession>A0ABD5S7N9</accession>
<feature type="transmembrane region" description="Helical" evidence="8">
    <location>
        <begin position="280"/>
        <end position="304"/>
    </location>
</feature>
<dbReference type="CDD" id="cd06261">
    <property type="entry name" value="TM_PBP2"/>
    <property type="match status" value="1"/>
</dbReference>
<dbReference type="AlphaFoldDB" id="A0ABD5S7N9"/>
<keyword evidence="5 8" id="KW-0812">Transmembrane</keyword>
<protein>
    <submittedName>
        <fullName evidence="10">ABC transporter permease</fullName>
    </submittedName>
</protein>
<keyword evidence="6 8" id="KW-1133">Transmembrane helix</keyword>
<feature type="transmembrane region" description="Helical" evidence="8">
    <location>
        <begin position="101"/>
        <end position="122"/>
    </location>
</feature>
<evidence type="ECO:0000313" key="11">
    <source>
        <dbReference type="Proteomes" id="UP001596442"/>
    </source>
</evidence>
<evidence type="ECO:0000256" key="8">
    <source>
        <dbReference type="RuleBase" id="RU363032"/>
    </source>
</evidence>
<comment type="similarity">
    <text evidence="2">Belongs to the binding-protein-dependent transport system permease family. CysTW subfamily.</text>
</comment>
<evidence type="ECO:0000256" key="5">
    <source>
        <dbReference type="ARBA" id="ARBA00022692"/>
    </source>
</evidence>
<dbReference type="GO" id="GO:0005886">
    <property type="term" value="C:plasma membrane"/>
    <property type="evidence" value="ECO:0007669"/>
    <property type="project" value="UniProtKB-SubCell"/>
</dbReference>
<dbReference type="PROSITE" id="PS50928">
    <property type="entry name" value="ABC_TM1"/>
    <property type="match status" value="1"/>
</dbReference>
<keyword evidence="7 8" id="KW-0472">Membrane</keyword>
<organism evidence="10 11">
    <name type="scientific">Halorubrum tibetense</name>
    <dbReference type="NCBI Taxonomy" id="175631"/>
    <lineage>
        <taxon>Archaea</taxon>
        <taxon>Methanobacteriati</taxon>
        <taxon>Methanobacteriota</taxon>
        <taxon>Stenosarchaea group</taxon>
        <taxon>Halobacteria</taxon>
        <taxon>Halobacteriales</taxon>
        <taxon>Haloferacaceae</taxon>
        <taxon>Halorubrum</taxon>
    </lineage>
</organism>
<dbReference type="InterPro" id="IPR035906">
    <property type="entry name" value="MetI-like_sf"/>
</dbReference>
<dbReference type="SUPFAM" id="SSF161098">
    <property type="entry name" value="MetI-like"/>
    <property type="match status" value="1"/>
</dbReference>
<dbReference type="EMBL" id="JBHSWW010000022">
    <property type="protein sequence ID" value="MFC6752465.1"/>
    <property type="molecule type" value="Genomic_DNA"/>
</dbReference>
<keyword evidence="3 8" id="KW-0813">Transport</keyword>
<evidence type="ECO:0000256" key="3">
    <source>
        <dbReference type="ARBA" id="ARBA00022448"/>
    </source>
</evidence>
<dbReference type="Gene3D" id="1.10.3720.10">
    <property type="entry name" value="MetI-like"/>
    <property type="match status" value="1"/>
</dbReference>
<evidence type="ECO:0000256" key="6">
    <source>
        <dbReference type="ARBA" id="ARBA00022989"/>
    </source>
</evidence>
<keyword evidence="11" id="KW-1185">Reference proteome</keyword>
<evidence type="ECO:0000256" key="7">
    <source>
        <dbReference type="ARBA" id="ARBA00023136"/>
    </source>
</evidence>
<gene>
    <name evidence="10" type="ORF">ACFQEU_03115</name>
</gene>
<evidence type="ECO:0000256" key="2">
    <source>
        <dbReference type="ARBA" id="ARBA00007069"/>
    </source>
</evidence>
<sequence>MSDTRSNAGDGTPSATRLGSIVAAVRAFVSPRTEADRERRRIVVMCLPYFVLATFGAFLPLGMLARMSVSENQFQNEGFSLAAWETLATEPVYREIAWNTLWFATATTLFSVVVAVAISHALAKYRLPFRRWIVAMVSFPIALPGIVVGFMIVVLFGRTGLLTNAVAFFTGENPIDLAIALTVGGLFLGYSFSLIPRATMVLRGTFAEVNEDAEEAARALGASPLLTFRYVTLPQVWPGIVAAFVLTFRTALAIFGTVLVLPALNVATLRINLEIQDLGFNLATASAIGLIYFVFIFAFTFGGVKVIDNESLKI</sequence>
<feature type="transmembrane region" description="Helical" evidence="8">
    <location>
        <begin position="177"/>
        <end position="195"/>
    </location>
</feature>
<feature type="transmembrane region" description="Helical" evidence="8">
    <location>
        <begin position="236"/>
        <end position="260"/>
    </location>
</feature>